<keyword evidence="7 11" id="KW-0274">FAD</keyword>
<evidence type="ECO:0000256" key="3">
    <source>
        <dbReference type="ARBA" id="ARBA00016337"/>
    </source>
</evidence>
<keyword evidence="8 11" id="KW-0460">Magnesium</keyword>
<dbReference type="GO" id="GO:0016740">
    <property type="term" value="F:transferase activity"/>
    <property type="evidence" value="ECO:0007669"/>
    <property type="project" value="UniProtKB-KW"/>
</dbReference>
<keyword evidence="6 11" id="KW-0479">Metal-binding</keyword>
<dbReference type="PANTHER" id="PTHR30040:SF2">
    <property type="entry name" value="FAD:PROTEIN FMN TRANSFERASE"/>
    <property type="match status" value="1"/>
</dbReference>
<dbReference type="SUPFAM" id="SSF143631">
    <property type="entry name" value="ApbE-like"/>
    <property type="match status" value="1"/>
</dbReference>
<dbReference type="Proteomes" id="UP001595528">
    <property type="component" value="Unassembled WGS sequence"/>
</dbReference>
<evidence type="ECO:0000313" key="13">
    <source>
        <dbReference type="Proteomes" id="UP001595528"/>
    </source>
</evidence>
<dbReference type="EMBL" id="JBHRTR010000036">
    <property type="protein sequence ID" value="MFC3230093.1"/>
    <property type="molecule type" value="Genomic_DNA"/>
</dbReference>
<comment type="cofactor">
    <cofactor evidence="1">
        <name>Mg(2+)</name>
        <dbReference type="ChEBI" id="CHEBI:18420"/>
    </cofactor>
</comment>
<evidence type="ECO:0000256" key="8">
    <source>
        <dbReference type="ARBA" id="ARBA00022842"/>
    </source>
</evidence>
<comment type="similarity">
    <text evidence="11">Belongs to the ApbE family.</text>
</comment>
<evidence type="ECO:0000256" key="5">
    <source>
        <dbReference type="ARBA" id="ARBA00022679"/>
    </source>
</evidence>
<organism evidence="12 13">
    <name type="scientific">Marinibaculum pumilum</name>
    <dbReference type="NCBI Taxonomy" id="1766165"/>
    <lineage>
        <taxon>Bacteria</taxon>
        <taxon>Pseudomonadati</taxon>
        <taxon>Pseudomonadota</taxon>
        <taxon>Alphaproteobacteria</taxon>
        <taxon>Rhodospirillales</taxon>
        <taxon>Rhodospirillaceae</taxon>
        <taxon>Marinibaculum</taxon>
    </lineage>
</organism>
<keyword evidence="13" id="KW-1185">Reference proteome</keyword>
<dbReference type="EC" id="2.7.1.180" evidence="2 11"/>
<accession>A0ABV7L674</accession>
<evidence type="ECO:0000256" key="7">
    <source>
        <dbReference type="ARBA" id="ARBA00022827"/>
    </source>
</evidence>
<protein>
    <recommendedName>
        <fullName evidence="3 11">FAD:protein FMN transferase</fullName>
        <ecNumber evidence="2 11">2.7.1.180</ecNumber>
    </recommendedName>
    <alternativeName>
        <fullName evidence="9 11">Flavin transferase</fullName>
    </alternativeName>
</protein>
<reference evidence="13" key="1">
    <citation type="journal article" date="2019" name="Int. J. Syst. Evol. Microbiol.">
        <title>The Global Catalogue of Microorganisms (GCM) 10K type strain sequencing project: providing services to taxonomists for standard genome sequencing and annotation.</title>
        <authorList>
            <consortium name="The Broad Institute Genomics Platform"/>
            <consortium name="The Broad Institute Genome Sequencing Center for Infectious Disease"/>
            <person name="Wu L."/>
            <person name="Ma J."/>
        </authorList>
    </citation>
    <scope>NUCLEOTIDE SEQUENCE [LARGE SCALE GENOMIC DNA]</scope>
    <source>
        <strain evidence="13">KCTC 42964</strain>
    </source>
</reference>
<dbReference type="PIRSF" id="PIRSF006268">
    <property type="entry name" value="ApbE"/>
    <property type="match status" value="1"/>
</dbReference>
<name>A0ABV7L674_9PROT</name>
<keyword evidence="5 11" id="KW-0808">Transferase</keyword>
<evidence type="ECO:0000256" key="1">
    <source>
        <dbReference type="ARBA" id="ARBA00001946"/>
    </source>
</evidence>
<proteinExistence type="inferred from homology"/>
<evidence type="ECO:0000256" key="9">
    <source>
        <dbReference type="ARBA" id="ARBA00031306"/>
    </source>
</evidence>
<evidence type="ECO:0000256" key="10">
    <source>
        <dbReference type="ARBA" id="ARBA00048540"/>
    </source>
</evidence>
<comment type="caution">
    <text evidence="12">The sequence shown here is derived from an EMBL/GenBank/DDBJ whole genome shotgun (WGS) entry which is preliminary data.</text>
</comment>
<dbReference type="Gene3D" id="3.10.520.10">
    <property type="entry name" value="ApbE-like domains"/>
    <property type="match status" value="1"/>
</dbReference>
<gene>
    <name evidence="12" type="ORF">ACFOGJ_22775</name>
</gene>
<evidence type="ECO:0000256" key="11">
    <source>
        <dbReference type="PIRNR" id="PIRNR006268"/>
    </source>
</evidence>
<evidence type="ECO:0000256" key="2">
    <source>
        <dbReference type="ARBA" id="ARBA00011955"/>
    </source>
</evidence>
<evidence type="ECO:0000313" key="12">
    <source>
        <dbReference type="EMBL" id="MFC3230093.1"/>
    </source>
</evidence>
<dbReference type="PANTHER" id="PTHR30040">
    <property type="entry name" value="THIAMINE BIOSYNTHESIS LIPOPROTEIN APBE"/>
    <property type="match status" value="1"/>
</dbReference>
<dbReference type="InterPro" id="IPR003374">
    <property type="entry name" value="ApbE-like_sf"/>
</dbReference>
<dbReference type="RefSeq" id="WP_379904931.1">
    <property type="nucleotide sequence ID" value="NZ_JBHRTR010000036.1"/>
</dbReference>
<evidence type="ECO:0000256" key="4">
    <source>
        <dbReference type="ARBA" id="ARBA00022630"/>
    </source>
</evidence>
<sequence length="328" mass="34266">MQLHGAALGTGWSLTAHAPPDCLPQALRKVVVEELAAVTAEMSGWVPESELCRFNRGAPGSWHRFSSAHFGVLQAALRIAEATGGAFDPCLGAAVDRWGFGPSGPVEAPPWPAASPAGHAAAAAVDPGQRARWRELLLDLPRQSVRQPGGVTLDLSAIGKGHAVDRVCEAVMALGVTSLLLEIGGELRGEGVKPDGSPWWVGLEEVPMPCNGRLRRDAGDARPGEGGTLVALHGQAIATSGDYRRHFWHDGRRYGHVLDPGTGCPAQTDIAAVSVVARDCMQADAYATALATQEADSALALADDLALAAVLRLRDGGMRCSAAFTAML</sequence>
<dbReference type="InterPro" id="IPR024932">
    <property type="entry name" value="ApbE"/>
</dbReference>
<evidence type="ECO:0000256" key="6">
    <source>
        <dbReference type="ARBA" id="ARBA00022723"/>
    </source>
</evidence>
<comment type="catalytic activity">
    <reaction evidence="10 11">
        <text>L-threonyl-[protein] + FAD = FMN-L-threonyl-[protein] + AMP + H(+)</text>
        <dbReference type="Rhea" id="RHEA:36847"/>
        <dbReference type="Rhea" id="RHEA-COMP:11060"/>
        <dbReference type="Rhea" id="RHEA-COMP:11061"/>
        <dbReference type="ChEBI" id="CHEBI:15378"/>
        <dbReference type="ChEBI" id="CHEBI:30013"/>
        <dbReference type="ChEBI" id="CHEBI:57692"/>
        <dbReference type="ChEBI" id="CHEBI:74257"/>
        <dbReference type="ChEBI" id="CHEBI:456215"/>
        <dbReference type="EC" id="2.7.1.180"/>
    </reaction>
</comment>
<keyword evidence="4 11" id="KW-0285">Flavoprotein</keyword>
<dbReference type="Pfam" id="PF02424">
    <property type="entry name" value="ApbE"/>
    <property type="match status" value="1"/>
</dbReference>